<dbReference type="AlphaFoldDB" id="A0A6G0T8Q9"/>
<dbReference type="OrthoDB" id="6625366at2759"/>
<evidence type="ECO:0000313" key="2">
    <source>
        <dbReference type="Proteomes" id="UP000475862"/>
    </source>
</evidence>
<gene>
    <name evidence="1" type="ORF">AGLY_012983</name>
</gene>
<sequence length="203" mass="23430">MPKVRVSKAGKAKNYVLEFPNEHFQTDGEILYCSACEKSVSIEQRYLVVQHIGTAKHKESKIRRQKFKQQFFASTTSSENTIKLLETRKMSLVQSLGLIEEAEKCIEQVQGPLGVEVKEKMRSVLHKNPGLDCLKLIRDTHCEMNEVTLPTELTPFDIANIKFAPITSVEVERSFSRYKSILRPNRRSFNFENLRMYGCTRLQ</sequence>
<dbReference type="EMBL" id="VYZN01000053">
    <property type="protein sequence ID" value="KAE9527285.1"/>
    <property type="molecule type" value="Genomic_DNA"/>
</dbReference>
<comment type="caution">
    <text evidence="1">The sequence shown here is derived from an EMBL/GenBank/DDBJ whole genome shotgun (WGS) entry which is preliminary data.</text>
</comment>
<keyword evidence="2" id="KW-1185">Reference proteome</keyword>
<protein>
    <submittedName>
        <fullName evidence="1">Uncharacterized protein</fullName>
    </submittedName>
</protein>
<evidence type="ECO:0000313" key="1">
    <source>
        <dbReference type="EMBL" id="KAE9527285.1"/>
    </source>
</evidence>
<accession>A0A6G0T8Q9</accession>
<dbReference type="Proteomes" id="UP000475862">
    <property type="component" value="Unassembled WGS sequence"/>
</dbReference>
<reference evidence="1 2" key="1">
    <citation type="submission" date="2019-08" db="EMBL/GenBank/DDBJ databases">
        <title>The genome of the soybean aphid Biotype 1, its phylome, world population structure and adaptation to the North American continent.</title>
        <authorList>
            <person name="Giordano R."/>
            <person name="Donthu R.K."/>
            <person name="Hernandez A.G."/>
            <person name="Wright C.L."/>
            <person name="Zimin A.V."/>
        </authorList>
    </citation>
    <scope>NUCLEOTIDE SEQUENCE [LARGE SCALE GENOMIC DNA]</scope>
    <source>
        <tissue evidence="1">Whole aphids</tissue>
    </source>
</reference>
<organism evidence="1 2">
    <name type="scientific">Aphis glycines</name>
    <name type="common">Soybean aphid</name>
    <dbReference type="NCBI Taxonomy" id="307491"/>
    <lineage>
        <taxon>Eukaryota</taxon>
        <taxon>Metazoa</taxon>
        <taxon>Ecdysozoa</taxon>
        <taxon>Arthropoda</taxon>
        <taxon>Hexapoda</taxon>
        <taxon>Insecta</taxon>
        <taxon>Pterygota</taxon>
        <taxon>Neoptera</taxon>
        <taxon>Paraneoptera</taxon>
        <taxon>Hemiptera</taxon>
        <taxon>Sternorrhyncha</taxon>
        <taxon>Aphidomorpha</taxon>
        <taxon>Aphidoidea</taxon>
        <taxon>Aphididae</taxon>
        <taxon>Aphidini</taxon>
        <taxon>Aphis</taxon>
        <taxon>Aphis</taxon>
    </lineage>
</organism>
<proteinExistence type="predicted"/>
<name>A0A6G0T8Q9_APHGL</name>